<evidence type="ECO:0000256" key="1">
    <source>
        <dbReference type="ARBA" id="ARBA00022723"/>
    </source>
</evidence>
<gene>
    <name evidence="5" type="ORF">HFP15_08120</name>
</gene>
<dbReference type="InterPro" id="IPR002227">
    <property type="entry name" value="Tyrosinase_Cu-bd"/>
</dbReference>
<organism evidence="5 6">
    <name type="scientific">Amycolatopsis acididurans</name>
    <dbReference type="NCBI Taxonomy" id="2724524"/>
    <lineage>
        <taxon>Bacteria</taxon>
        <taxon>Bacillati</taxon>
        <taxon>Actinomycetota</taxon>
        <taxon>Actinomycetes</taxon>
        <taxon>Pseudonocardiales</taxon>
        <taxon>Pseudonocardiaceae</taxon>
        <taxon>Amycolatopsis</taxon>
    </lineage>
</organism>
<dbReference type="PANTHER" id="PTHR11474:SF76">
    <property type="entry name" value="SHKT DOMAIN-CONTAINING PROTEIN"/>
    <property type="match status" value="1"/>
</dbReference>
<accession>A0ABX1J3I2</accession>
<dbReference type="Gene3D" id="1.10.1280.10">
    <property type="entry name" value="Di-copper center containing domain from catechol oxidase"/>
    <property type="match status" value="1"/>
</dbReference>
<dbReference type="RefSeq" id="WP_168513095.1">
    <property type="nucleotide sequence ID" value="NZ_JAAXLS010000003.1"/>
</dbReference>
<protein>
    <submittedName>
        <fullName evidence="5">Tyrosinase family protein</fullName>
    </submittedName>
</protein>
<evidence type="ECO:0000313" key="6">
    <source>
        <dbReference type="Proteomes" id="UP000715441"/>
    </source>
</evidence>
<dbReference type="InterPro" id="IPR008922">
    <property type="entry name" value="Di-copper_centre_dom_sf"/>
</dbReference>
<keyword evidence="2" id="KW-0186">Copper</keyword>
<evidence type="ECO:0000313" key="5">
    <source>
        <dbReference type="EMBL" id="NKQ52846.1"/>
    </source>
</evidence>
<dbReference type="SUPFAM" id="SSF48056">
    <property type="entry name" value="Di-copper centre-containing domain"/>
    <property type="match status" value="1"/>
</dbReference>
<evidence type="ECO:0000256" key="3">
    <source>
        <dbReference type="SAM" id="MobiDB-lite"/>
    </source>
</evidence>
<evidence type="ECO:0000256" key="2">
    <source>
        <dbReference type="ARBA" id="ARBA00023008"/>
    </source>
</evidence>
<proteinExistence type="predicted"/>
<name>A0ABX1J3I2_9PSEU</name>
<comment type="caution">
    <text evidence="5">The sequence shown here is derived from an EMBL/GenBank/DDBJ whole genome shotgun (WGS) entry which is preliminary data.</text>
</comment>
<dbReference type="Proteomes" id="UP000715441">
    <property type="component" value="Unassembled WGS sequence"/>
</dbReference>
<feature type="region of interest" description="Disordered" evidence="3">
    <location>
        <begin position="114"/>
        <end position="152"/>
    </location>
</feature>
<dbReference type="Pfam" id="PF00264">
    <property type="entry name" value="Tyrosinase"/>
    <property type="match status" value="1"/>
</dbReference>
<keyword evidence="6" id="KW-1185">Reference proteome</keyword>
<dbReference type="EMBL" id="JAAXLS010000003">
    <property type="protein sequence ID" value="NKQ52846.1"/>
    <property type="molecule type" value="Genomic_DNA"/>
</dbReference>
<sequence length="268" mass="30130">MADQIVVRPDVEHADIAALRDAYGKMQALSGTDNRSWIFWADRHGFPSYYCWHHAQEGPGPTQFTYDLFLPWHRAYLSYWEHVARDQHDGAIPPWWDWTSELSHQQGLPAAYTQEQVDGGPNPLFSGPMPDMPDNPARQTSRDPGPPRRLPSAGKVEQVLGLTQYEDFSSQLQDIHDGVHGWVGGDMGVIPTSAFDPVFWAHHCMIDRIWYLWQLRHGVTNIPPRYLSMTLEPFGKTVQQVLDVHELGYEYAVASVSAPGPASANGGA</sequence>
<dbReference type="PANTHER" id="PTHR11474">
    <property type="entry name" value="TYROSINASE FAMILY MEMBER"/>
    <property type="match status" value="1"/>
</dbReference>
<dbReference type="PRINTS" id="PR00092">
    <property type="entry name" value="TYROSINASE"/>
</dbReference>
<dbReference type="InterPro" id="IPR050316">
    <property type="entry name" value="Tyrosinase/Hemocyanin"/>
</dbReference>
<keyword evidence="1" id="KW-0479">Metal-binding</keyword>
<dbReference type="PROSITE" id="PS00498">
    <property type="entry name" value="TYROSINASE_2"/>
    <property type="match status" value="1"/>
</dbReference>
<evidence type="ECO:0000259" key="4">
    <source>
        <dbReference type="PROSITE" id="PS00498"/>
    </source>
</evidence>
<reference evidence="5 6" key="1">
    <citation type="submission" date="2020-04" db="EMBL/GenBank/DDBJ databases">
        <title>Novel species.</title>
        <authorList>
            <person name="Teo W.F.A."/>
            <person name="Lipun K."/>
            <person name="Srisuk N."/>
            <person name="Duangmal K."/>
        </authorList>
    </citation>
    <scope>NUCLEOTIDE SEQUENCE [LARGE SCALE GENOMIC DNA]</scope>
    <source>
        <strain evidence="5 6">K13G38</strain>
    </source>
</reference>
<feature type="domain" description="Tyrosinase copper-binding" evidence="4">
    <location>
        <begin position="196"/>
        <end position="207"/>
    </location>
</feature>